<dbReference type="EMBL" id="BOOY01000006">
    <property type="protein sequence ID" value="GIJ01787.1"/>
    <property type="molecule type" value="Genomic_DNA"/>
</dbReference>
<dbReference type="AlphaFoldDB" id="A0A8J3Y5L9"/>
<keyword evidence="1" id="KW-1133">Transmembrane helix</keyword>
<comment type="caution">
    <text evidence="2">The sequence shown here is derived from an EMBL/GenBank/DDBJ whole genome shotgun (WGS) entry which is preliminary data.</text>
</comment>
<evidence type="ECO:0000313" key="3">
    <source>
        <dbReference type="Proteomes" id="UP000652013"/>
    </source>
</evidence>
<organism evidence="2 3">
    <name type="scientific">Spirilliplanes yamanashiensis</name>
    <dbReference type="NCBI Taxonomy" id="42233"/>
    <lineage>
        <taxon>Bacteria</taxon>
        <taxon>Bacillati</taxon>
        <taxon>Actinomycetota</taxon>
        <taxon>Actinomycetes</taxon>
        <taxon>Micromonosporales</taxon>
        <taxon>Micromonosporaceae</taxon>
        <taxon>Spirilliplanes</taxon>
    </lineage>
</organism>
<dbReference type="Proteomes" id="UP000652013">
    <property type="component" value="Unassembled WGS sequence"/>
</dbReference>
<feature type="transmembrane region" description="Helical" evidence="1">
    <location>
        <begin position="51"/>
        <end position="70"/>
    </location>
</feature>
<evidence type="ECO:0000256" key="1">
    <source>
        <dbReference type="SAM" id="Phobius"/>
    </source>
</evidence>
<protein>
    <submittedName>
        <fullName evidence="2">Uncharacterized protein</fullName>
    </submittedName>
</protein>
<reference evidence="2" key="1">
    <citation type="submission" date="2021-01" db="EMBL/GenBank/DDBJ databases">
        <title>Whole genome shotgun sequence of Spirilliplanes yamanashiensis NBRC 15828.</title>
        <authorList>
            <person name="Komaki H."/>
            <person name="Tamura T."/>
        </authorList>
    </citation>
    <scope>NUCLEOTIDE SEQUENCE</scope>
    <source>
        <strain evidence="2">NBRC 15828</strain>
    </source>
</reference>
<sequence>MRVRIATADGVEGNALYSWLRGDPALVRDADVSAPEPAAGEMGAMEVVDVVLTHGAALGGLAVSVATWLGTRTRRSTITITRADGATLTVSDADEVSPGLIEDFLNGDDRG</sequence>
<keyword evidence="1" id="KW-0472">Membrane</keyword>
<name>A0A8J3Y5L9_9ACTN</name>
<keyword evidence="1" id="KW-0812">Transmembrane</keyword>
<gene>
    <name evidence="2" type="ORF">Sya03_11390</name>
</gene>
<dbReference type="Pfam" id="PF19953">
    <property type="entry name" value="EACC1"/>
    <property type="match status" value="1"/>
</dbReference>
<proteinExistence type="predicted"/>
<dbReference type="InterPro" id="IPR045428">
    <property type="entry name" value="EACC1"/>
</dbReference>
<accession>A0A8J3Y5L9</accession>
<keyword evidence="3" id="KW-1185">Reference proteome</keyword>
<evidence type="ECO:0000313" key="2">
    <source>
        <dbReference type="EMBL" id="GIJ01787.1"/>
    </source>
</evidence>
<dbReference type="RefSeq" id="WP_203937115.1">
    <property type="nucleotide sequence ID" value="NZ_BAAAGJ010000005.1"/>
</dbReference>